<gene>
    <name evidence="2" type="ORF">D7D48_07470</name>
</gene>
<dbReference type="EMBL" id="RWJI01000001">
    <property type="protein sequence ID" value="RRQ52655.1"/>
    <property type="molecule type" value="Genomic_DNA"/>
</dbReference>
<dbReference type="OrthoDB" id="7592600at2"/>
<name>A0A3R8R5W1_9SPHN</name>
<keyword evidence="1" id="KW-1133">Transmembrane helix</keyword>
<keyword evidence="3" id="KW-1185">Reference proteome</keyword>
<organism evidence="2 3">
    <name type="scientific">Sphingorhabdus wooponensis</name>
    <dbReference type="NCBI Taxonomy" id="940136"/>
    <lineage>
        <taxon>Bacteria</taxon>
        <taxon>Pseudomonadati</taxon>
        <taxon>Pseudomonadota</taxon>
        <taxon>Alphaproteobacteria</taxon>
        <taxon>Sphingomonadales</taxon>
        <taxon>Sphingomonadaceae</taxon>
        <taxon>Sphingorhabdus</taxon>
    </lineage>
</organism>
<keyword evidence="1" id="KW-0472">Membrane</keyword>
<evidence type="ECO:0000313" key="3">
    <source>
        <dbReference type="Proteomes" id="UP000268553"/>
    </source>
</evidence>
<sequence>MSNICASCGATATKEAAFCASCGHALKPKIAKKPAKPSANRPWRMPFVAVFAVLAMAALYFWLFIADDLKRDTSLSTTEVGEASNPEAQIFFAMTDANLRNKPTISGSEILGKLPRGSQVTGTIQPGSGVDGGWLELSDGNGFVALANLSQFKPPALVKLLNDQPWVADGFIDVWATTLADSALLDRLRAGASLTLVGTTADNFVEVKLADGRYGYLADAPSILARIGGKPITIGFNPQTCAFSGEIGAEFAKIGAQLRAQWQALEAKEFANDAARQKAYAVVEGKSKYLRLRRSFAGLSLTGLGQHYESQSLYFDDPPAKVMEIFRAQGFDIGRDGLFAGTDLYAGIAATRGEGAAYGKTELSCGV</sequence>
<dbReference type="Proteomes" id="UP000268553">
    <property type="component" value="Unassembled WGS sequence"/>
</dbReference>
<evidence type="ECO:0000313" key="2">
    <source>
        <dbReference type="EMBL" id="RRQ52655.1"/>
    </source>
</evidence>
<comment type="caution">
    <text evidence="2">The sequence shown here is derived from an EMBL/GenBank/DDBJ whole genome shotgun (WGS) entry which is preliminary data.</text>
</comment>
<protein>
    <submittedName>
        <fullName evidence="2">Uncharacterized protein</fullName>
    </submittedName>
</protein>
<evidence type="ECO:0000256" key="1">
    <source>
        <dbReference type="SAM" id="Phobius"/>
    </source>
</evidence>
<dbReference type="RefSeq" id="WP_125230669.1">
    <property type="nucleotide sequence ID" value="NZ_RWJI01000001.1"/>
</dbReference>
<feature type="transmembrane region" description="Helical" evidence="1">
    <location>
        <begin position="43"/>
        <end position="65"/>
    </location>
</feature>
<reference evidence="2 3" key="1">
    <citation type="submission" date="2018-12" db="EMBL/GenBank/DDBJ databases">
        <authorList>
            <person name="Kim S.-J."/>
            <person name="Jung G.-Y."/>
        </authorList>
    </citation>
    <scope>NUCLEOTIDE SEQUENCE [LARGE SCALE GENOMIC DNA]</scope>
    <source>
        <strain evidence="2 3">03SU3-P</strain>
    </source>
</reference>
<accession>A0A3R8R5W1</accession>
<proteinExistence type="predicted"/>
<keyword evidence="1" id="KW-0812">Transmembrane</keyword>
<dbReference type="AlphaFoldDB" id="A0A3R8R5W1"/>